<keyword evidence="4 8" id="KW-0547">Nucleotide-binding</keyword>
<dbReference type="InterPro" id="IPR005479">
    <property type="entry name" value="CPAse_ATP-bd"/>
</dbReference>
<dbReference type="SUPFAM" id="SSF56059">
    <property type="entry name" value="Glutathione synthetase ATP-binding domain-like"/>
    <property type="match status" value="1"/>
</dbReference>
<evidence type="ECO:0000256" key="6">
    <source>
        <dbReference type="ARBA" id="ARBA00023267"/>
    </source>
</evidence>
<dbReference type="NCBIfam" id="NF006367">
    <property type="entry name" value="PRK08591.1"/>
    <property type="match status" value="1"/>
</dbReference>
<dbReference type="InterPro" id="IPR011761">
    <property type="entry name" value="ATP-grasp"/>
</dbReference>
<dbReference type="EMBL" id="SMAA01000001">
    <property type="protein sequence ID" value="TCS82017.1"/>
    <property type="molecule type" value="Genomic_DNA"/>
</dbReference>
<accession>A0A4R3KFF0</accession>
<comment type="function">
    <text evidence="1">This protein is a component of the acetyl coenzyme A carboxylase complex; first, biotin carboxylase catalyzes the carboxylation of the carrier protein and then the transcarboxylase transfers the carboxyl group to form malonyl-CoA.</text>
</comment>
<evidence type="ECO:0000313" key="12">
    <source>
        <dbReference type="Proteomes" id="UP000295188"/>
    </source>
</evidence>
<dbReference type="RefSeq" id="WP_132546982.1">
    <property type="nucleotide sequence ID" value="NZ_SMAA01000001.1"/>
</dbReference>
<dbReference type="PROSITE" id="PS50975">
    <property type="entry name" value="ATP_GRASP"/>
    <property type="match status" value="1"/>
</dbReference>
<dbReference type="FunFam" id="3.40.50.20:FF:000010">
    <property type="entry name" value="Propionyl-CoA carboxylase subunit alpha"/>
    <property type="match status" value="1"/>
</dbReference>
<keyword evidence="5 8" id="KW-0067">ATP-binding</keyword>
<dbReference type="Gene3D" id="3.30.470.20">
    <property type="entry name" value="ATP-grasp fold, B domain"/>
    <property type="match status" value="1"/>
</dbReference>
<evidence type="ECO:0000259" key="9">
    <source>
        <dbReference type="PROSITE" id="PS50975"/>
    </source>
</evidence>
<comment type="catalytic activity">
    <reaction evidence="7">
        <text>N(6)-biotinyl-L-lysyl-[protein] + hydrogencarbonate + ATP = N(6)-carboxybiotinyl-L-lysyl-[protein] + ADP + phosphate + H(+)</text>
        <dbReference type="Rhea" id="RHEA:13501"/>
        <dbReference type="Rhea" id="RHEA-COMP:10505"/>
        <dbReference type="Rhea" id="RHEA-COMP:10506"/>
        <dbReference type="ChEBI" id="CHEBI:15378"/>
        <dbReference type="ChEBI" id="CHEBI:17544"/>
        <dbReference type="ChEBI" id="CHEBI:30616"/>
        <dbReference type="ChEBI" id="CHEBI:43474"/>
        <dbReference type="ChEBI" id="CHEBI:83144"/>
        <dbReference type="ChEBI" id="CHEBI:83145"/>
        <dbReference type="ChEBI" id="CHEBI:456216"/>
        <dbReference type="EC" id="6.3.4.14"/>
    </reaction>
</comment>
<dbReference type="InterPro" id="IPR011054">
    <property type="entry name" value="Rudment_hybrid_motif"/>
</dbReference>
<sequence>MFKRILIANRGEIAVRIIRACKEMGIQSVAVYSDEDKDSMHVKLADLAYNIGPADAALSYLNYDALMQAALDTEADAVHPGYGFLSEDADFAERVTKAGMTWIGPHYSTIRQVGDKDIARAAMVPSGIPMSRGSDPLIDEEDALRKAHDVGYPIILKPVSGGGGKGMIVANSEDDLKKILHITDLKNIKYYFEHYIDHSRHIEVQIVADNYGTVLQLGERECSLQRRNQKLLEESPSVALTPDMRKRVGDLAIKAAKSVHYSNIGTVEFLLNLRDNDFYFMEINPRIQVEHAITEAVTGIDLVKTQIRIAAGEPLNMSQEDIKFTGHAIECRINAEDPDNNFLPSPGKVNFFIEPGGPRVRVDSGVCAGLSISPYYDSMIAKIIVHGHTRGDAIKIMQRALDEFTIEGIKTTIPLHKKILRNDYFRTGNIDTRFIKVHFSKYHYTKSEADAALLAQKGTPANTNENKQEEAPTNNWSQEKVDNDMRIAIRSGLYYM</sequence>
<comment type="caution">
    <text evidence="11">The sequence shown here is derived from an EMBL/GenBank/DDBJ whole genome shotgun (WGS) entry which is preliminary data.</text>
</comment>
<dbReference type="PANTHER" id="PTHR48095:SF2">
    <property type="entry name" value="BIOTIN CARBOXYLASE, CHLOROPLASTIC"/>
    <property type="match status" value="1"/>
</dbReference>
<dbReference type="Pfam" id="PF02785">
    <property type="entry name" value="Biotin_carb_C"/>
    <property type="match status" value="1"/>
</dbReference>
<dbReference type="PROSITE" id="PS50979">
    <property type="entry name" value="BC"/>
    <property type="match status" value="1"/>
</dbReference>
<dbReference type="AlphaFoldDB" id="A0A4R3KFF0"/>
<gene>
    <name evidence="11" type="ORF">EDC37_101189</name>
</gene>
<feature type="domain" description="Biotin carboxylation" evidence="10">
    <location>
        <begin position="1"/>
        <end position="440"/>
    </location>
</feature>
<reference evidence="11 12" key="1">
    <citation type="submission" date="2019-03" db="EMBL/GenBank/DDBJ databases">
        <title>Genomic Encyclopedia of Type Strains, Phase IV (KMG-IV): sequencing the most valuable type-strain genomes for metagenomic binning, comparative biology and taxonomic classification.</title>
        <authorList>
            <person name="Goeker M."/>
        </authorList>
    </citation>
    <scope>NUCLEOTIDE SEQUENCE [LARGE SCALE GENOMIC DNA]</scope>
    <source>
        <strain evidence="11 12">DSM 20467</strain>
    </source>
</reference>
<dbReference type="PROSITE" id="PS00867">
    <property type="entry name" value="CPSASE_2"/>
    <property type="match status" value="1"/>
</dbReference>
<dbReference type="Proteomes" id="UP000295188">
    <property type="component" value="Unassembled WGS sequence"/>
</dbReference>
<dbReference type="InterPro" id="IPR005481">
    <property type="entry name" value="BC-like_N"/>
</dbReference>
<keyword evidence="6" id="KW-0092">Biotin</keyword>
<dbReference type="GO" id="GO:0046872">
    <property type="term" value="F:metal ion binding"/>
    <property type="evidence" value="ECO:0007669"/>
    <property type="project" value="InterPro"/>
</dbReference>
<dbReference type="PANTHER" id="PTHR48095">
    <property type="entry name" value="PYRUVATE CARBOXYLASE SUBUNIT A"/>
    <property type="match status" value="1"/>
</dbReference>
<evidence type="ECO:0000256" key="3">
    <source>
        <dbReference type="ARBA" id="ARBA00022598"/>
    </source>
</evidence>
<dbReference type="Pfam" id="PF02786">
    <property type="entry name" value="CPSase_L_D2"/>
    <property type="match status" value="1"/>
</dbReference>
<evidence type="ECO:0000313" key="11">
    <source>
        <dbReference type="EMBL" id="TCS82017.1"/>
    </source>
</evidence>
<keyword evidence="3" id="KW-0436">Ligase</keyword>
<dbReference type="InterPro" id="IPR011764">
    <property type="entry name" value="Biotin_carboxylation_dom"/>
</dbReference>
<evidence type="ECO:0000256" key="2">
    <source>
        <dbReference type="ARBA" id="ARBA00013263"/>
    </source>
</evidence>
<protein>
    <recommendedName>
        <fullName evidence="2">biotin carboxylase</fullName>
        <ecNumber evidence="2">6.3.4.14</ecNumber>
    </recommendedName>
</protein>
<dbReference type="GO" id="GO:0005524">
    <property type="term" value="F:ATP binding"/>
    <property type="evidence" value="ECO:0007669"/>
    <property type="project" value="UniProtKB-UniRule"/>
</dbReference>
<evidence type="ECO:0000256" key="8">
    <source>
        <dbReference type="PROSITE-ProRule" id="PRU00409"/>
    </source>
</evidence>
<dbReference type="OrthoDB" id="9807469at2"/>
<feature type="domain" description="ATP-grasp" evidence="9">
    <location>
        <begin position="120"/>
        <end position="311"/>
    </location>
</feature>
<name>A0A4R3KFF0_9FIRM</name>
<dbReference type="SMART" id="SM00878">
    <property type="entry name" value="Biotin_carb_C"/>
    <property type="match status" value="1"/>
</dbReference>
<evidence type="ECO:0000256" key="5">
    <source>
        <dbReference type="ARBA" id="ARBA00022840"/>
    </source>
</evidence>
<evidence type="ECO:0000256" key="4">
    <source>
        <dbReference type="ARBA" id="ARBA00022741"/>
    </source>
</evidence>
<dbReference type="InterPro" id="IPR016185">
    <property type="entry name" value="PreATP-grasp_dom_sf"/>
</dbReference>
<dbReference type="EC" id="6.3.4.14" evidence="2"/>
<dbReference type="GO" id="GO:0004075">
    <property type="term" value="F:biotin carboxylase activity"/>
    <property type="evidence" value="ECO:0007669"/>
    <property type="project" value="UniProtKB-EC"/>
</dbReference>
<evidence type="ECO:0000256" key="1">
    <source>
        <dbReference type="ARBA" id="ARBA00003761"/>
    </source>
</evidence>
<keyword evidence="12" id="KW-1185">Reference proteome</keyword>
<dbReference type="SUPFAM" id="SSF51246">
    <property type="entry name" value="Rudiment single hybrid motif"/>
    <property type="match status" value="1"/>
</dbReference>
<dbReference type="SUPFAM" id="SSF52440">
    <property type="entry name" value="PreATP-grasp domain"/>
    <property type="match status" value="1"/>
</dbReference>
<evidence type="ECO:0000259" key="10">
    <source>
        <dbReference type="PROSITE" id="PS50979"/>
    </source>
</evidence>
<dbReference type="InterPro" id="IPR005482">
    <property type="entry name" value="Biotin_COase_C"/>
</dbReference>
<organism evidence="11 12">
    <name type="scientific">Pectinatus cerevisiiphilus</name>
    <dbReference type="NCBI Taxonomy" id="86956"/>
    <lineage>
        <taxon>Bacteria</taxon>
        <taxon>Bacillati</taxon>
        <taxon>Bacillota</taxon>
        <taxon>Negativicutes</taxon>
        <taxon>Selenomonadales</taxon>
        <taxon>Selenomonadaceae</taxon>
        <taxon>Pectinatus</taxon>
    </lineage>
</organism>
<proteinExistence type="predicted"/>
<dbReference type="Pfam" id="PF00289">
    <property type="entry name" value="Biotin_carb_N"/>
    <property type="match status" value="1"/>
</dbReference>
<evidence type="ECO:0000256" key="7">
    <source>
        <dbReference type="ARBA" id="ARBA00048600"/>
    </source>
</evidence>
<dbReference type="InterPro" id="IPR051602">
    <property type="entry name" value="ACC_Biotin_Carboxylase"/>
</dbReference>